<evidence type="ECO:0000313" key="4">
    <source>
        <dbReference type="EMBL" id="NVI07441.1"/>
    </source>
</evidence>
<feature type="domain" description="Surface antigen" evidence="2">
    <location>
        <begin position="52"/>
        <end position="139"/>
    </location>
</feature>
<evidence type="ECO:0000313" key="6">
    <source>
        <dbReference type="Proteomes" id="UP000821598"/>
    </source>
</evidence>
<evidence type="ECO:0000259" key="2">
    <source>
        <dbReference type="Pfam" id="PF16998"/>
    </source>
</evidence>
<gene>
    <name evidence="4" type="ORF">FSB64_27510</name>
    <name evidence="3" type="ORF">HDG41_003916</name>
</gene>
<name>A0A7W8P4Z7_9BURK</name>
<dbReference type="InterPro" id="IPR032635">
    <property type="entry name" value="Anti_2"/>
</dbReference>
<organism evidence="3 5">
    <name type="scientific">Paraburkholderia youngii</name>
    <dbReference type="NCBI Taxonomy" id="2782701"/>
    <lineage>
        <taxon>Bacteria</taxon>
        <taxon>Pseudomonadati</taxon>
        <taxon>Pseudomonadota</taxon>
        <taxon>Betaproteobacteria</taxon>
        <taxon>Burkholderiales</taxon>
        <taxon>Burkholderiaceae</taxon>
        <taxon>Paraburkholderia</taxon>
    </lineage>
</organism>
<protein>
    <submittedName>
        <fullName evidence="3">Surface antigen</fullName>
    </submittedName>
</protein>
<proteinExistence type="predicted"/>
<evidence type="ECO:0000256" key="1">
    <source>
        <dbReference type="SAM" id="MobiDB-lite"/>
    </source>
</evidence>
<dbReference type="EMBL" id="VOMC01000033">
    <property type="protein sequence ID" value="NVI07441.1"/>
    <property type="molecule type" value="Genomic_DNA"/>
</dbReference>
<dbReference type="EMBL" id="JACHDE010000006">
    <property type="protein sequence ID" value="MBB5401833.1"/>
    <property type="molecule type" value="Genomic_DNA"/>
</dbReference>
<keyword evidence="6" id="KW-1185">Reference proteome</keyword>
<reference evidence="3 5" key="2">
    <citation type="submission" date="2020-08" db="EMBL/GenBank/DDBJ databases">
        <title>Genomic Encyclopedia of Type Strains, Phase IV (KMG-V): Genome sequencing to study the core and pangenomes of soil and plant-associated prokaryotes.</title>
        <authorList>
            <person name="Whitman W."/>
        </authorList>
    </citation>
    <scope>NUCLEOTIDE SEQUENCE [LARGE SCALE GENOMIC DNA]</scope>
    <source>
        <strain evidence="3 5">JPY162</strain>
    </source>
</reference>
<accession>A0A7W8P4Z7</accession>
<reference evidence="4 6" key="1">
    <citation type="submission" date="2019-08" db="EMBL/GenBank/DDBJ databases">
        <title>Paraburkholderia simonii sp. nov. and P. youngii sp. nov. Brazilian and Mexican Mimosa-associated rhizobia.</title>
        <authorList>
            <person name="Mavima L."/>
            <person name="Beukes C.W."/>
            <person name="Palmer M."/>
            <person name="De Meyer S.E."/>
            <person name="James E.K."/>
            <person name="Maluk M."/>
            <person name="Avontuur J.R."/>
            <person name="Chan W.Y."/>
            <person name="Venter S.N."/>
            <person name="Steenkamp E.T."/>
        </authorList>
    </citation>
    <scope>NUCLEOTIDE SEQUENCE [LARGE SCALE GENOMIC DNA]</scope>
    <source>
        <strain evidence="4 6">JPY454</strain>
    </source>
</reference>
<dbReference type="Proteomes" id="UP000821598">
    <property type="component" value="Unassembled WGS sequence"/>
</dbReference>
<dbReference type="AlphaFoldDB" id="A0A7W8P4Z7"/>
<feature type="region of interest" description="Disordered" evidence="1">
    <location>
        <begin position="73"/>
        <end position="105"/>
    </location>
</feature>
<dbReference type="RefSeq" id="WP_176120537.1">
    <property type="nucleotide sequence ID" value="NZ_JACHDE010000006.1"/>
</dbReference>
<dbReference type="Pfam" id="PF16998">
    <property type="entry name" value="17kDa_Anti_2"/>
    <property type="match status" value="1"/>
</dbReference>
<sequence length="142" mass="15235">MSRQFLPGACALTLDAVHSITITQWLTAAALLASPVLCHAANLNFLKDTPVTYMHEADRKALNDAAQKALDTKKDGESYEWSNAGTGNSVSITGTVTPQDTTKDGDRTCRTATLTAVAKGQTQTWTPIVCKTGDGPWKVLKR</sequence>
<evidence type="ECO:0000313" key="5">
    <source>
        <dbReference type="Proteomes" id="UP000592820"/>
    </source>
</evidence>
<feature type="compositionally biased region" description="Polar residues" evidence="1">
    <location>
        <begin position="80"/>
        <end position="100"/>
    </location>
</feature>
<dbReference type="Proteomes" id="UP000592820">
    <property type="component" value="Unassembled WGS sequence"/>
</dbReference>
<comment type="caution">
    <text evidence="3">The sequence shown here is derived from an EMBL/GenBank/DDBJ whole genome shotgun (WGS) entry which is preliminary data.</text>
</comment>
<evidence type="ECO:0000313" key="3">
    <source>
        <dbReference type="EMBL" id="MBB5401833.1"/>
    </source>
</evidence>